<sequence length="63" mass="6773">MPISLKTSMGITGHGFIFSGGLSQNVPNFDHNGQGIVPKDINFDGFTMTRGNYPVSYFGIHPG</sequence>
<protein>
    <submittedName>
        <fullName evidence="1">Uncharacterized protein</fullName>
    </submittedName>
</protein>
<comment type="caution">
    <text evidence="1">The sequence shown here is derived from an EMBL/GenBank/DDBJ whole genome shotgun (WGS) entry which is preliminary data.</text>
</comment>
<organism evidence="1 2">
    <name type="scientific">Crocosphaera chwakensis CCY0110</name>
    <dbReference type="NCBI Taxonomy" id="391612"/>
    <lineage>
        <taxon>Bacteria</taxon>
        <taxon>Bacillati</taxon>
        <taxon>Cyanobacteriota</taxon>
        <taxon>Cyanophyceae</taxon>
        <taxon>Oscillatoriophycideae</taxon>
        <taxon>Chroococcales</taxon>
        <taxon>Aphanothecaceae</taxon>
        <taxon>Crocosphaera</taxon>
        <taxon>Crocosphaera chwakensis</taxon>
    </lineage>
</organism>
<gene>
    <name evidence="1" type="ORF">CY0110_18892</name>
</gene>
<evidence type="ECO:0000313" key="2">
    <source>
        <dbReference type="Proteomes" id="UP000003781"/>
    </source>
</evidence>
<keyword evidence="2" id="KW-1185">Reference proteome</keyword>
<proteinExistence type="predicted"/>
<name>A3IJB0_9CHRO</name>
<dbReference type="Proteomes" id="UP000003781">
    <property type="component" value="Unassembled WGS sequence"/>
</dbReference>
<evidence type="ECO:0000313" key="1">
    <source>
        <dbReference type="EMBL" id="EAZ93892.1"/>
    </source>
</evidence>
<dbReference type="EMBL" id="AAXW01000002">
    <property type="protein sequence ID" value="EAZ93892.1"/>
    <property type="molecule type" value="Genomic_DNA"/>
</dbReference>
<accession>A3IJB0</accession>
<dbReference type="AlphaFoldDB" id="A3IJB0"/>
<reference evidence="1 2" key="1">
    <citation type="submission" date="2007-03" db="EMBL/GenBank/DDBJ databases">
        <authorList>
            <person name="Stal L."/>
            <person name="Ferriera S."/>
            <person name="Johnson J."/>
            <person name="Kravitz S."/>
            <person name="Beeson K."/>
            <person name="Sutton G."/>
            <person name="Rogers Y.-H."/>
            <person name="Friedman R."/>
            <person name="Frazier M."/>
            <person name="Venter J.C."/>
        </authorList>
    </citation>
    <scope>NUCLEOTIDE SEQUENCE [LARGE SCALE GENOMIC DNA]</scope>
    <source>
        <strain evidence="1 2">CCY0110</strain>
    </source>
</reference>